<dbReference type="Proteomes" id="UP000464330">
    <property type="component" value="Chromosome"/>
</dbReference>
<reference evidence="2 3" key="1">
    <citation type="journal article" date="2020" name="Int. J. Med. Microbiol.">
        <title>Discovery of Paenibacillus larvae ERIC V: Phenotypic and genomic comparison to genotypes ERIC I-IV reveal different inventories of virulence factors which correlate with epidemiological prevalences of American Foulbrood.</title>
        <authorList>
            <person name="Beims H."/>
            <person name="Bunk B."/>
            <person name="Erler S."/>
            <person name="Mohr K.I."/>
            <person name="Sproer C."/>
            <person name="Pradella S."/>
            <person name="Gunther G."/>
            <person name="Rohde M."/>
            <person name="von der Ohe W."/>
            <person name="Steinert M."/>
        </authorList>
    </citation>
    <scope>NUCLEOTIDE SEQUENCE [LARGE SCALE GENOMIC DNA]</scope>
    <source>
        <strain evidence="2">Eric_V</strain>
    </source>
</reference>
<gene>
    <name evidence="2" type="ORF">ERICV_04225</name>
</gene>
<protein>
    <submittedName>
        <fullName evidence="2">Uncharacterized protein</fullName>
    </submittedName>
</protein>
<name>A0A6C0QX49_9BACL</name>
<evidence type="ECO:0000313" key="2">
    <source>
        <dbReference type="EMBL" id="QHZ53282.1"/>
    </source>
</evidence>
<dbReference type="EMBL" id="CP019717">
    <property type="protein sequence ID" value="QHZ53282.1"/>
    <property type="molecule type" value="Genomic_DNA"/>
</dbReference>
<accession>A0A6C0QX49</accession>
<evidence type="ECO:0000313" key="3">
    <source>
        <dbReference type="Proteomes" id="UP000464330"/>
    </source>
</evidence>
<organism evidence="2 3">
    <name type="scientific">Paenibacillus larvae subsp. larvae</name>
    <dbReference type="NCBI Taxonomy" id="147375"/>
    <lineage>
        <taxon>Bacteria</taxon>
        <taxon>Bacillati</taxon>
        <taxon>Bacillota</taxon>
        <taxon>Bacilli</taxon>
        <taxon>Bacillales</taxon>
        <taxon>Paenibacillaceae</taxon>
        <taxon>Paenibacillus</taxon>
    </lineage>
</organism>
<proteinExistence type="predicted"/>
<feature type="region of interest" description="Disordered" evidence="1">
    <location>
        <begin position="148"/>
        <end position="174"/>
    </location>
</feature>
<dbReference type="AlphaFoldDB" id="A0A6C0QX49"/>
<evidence type="ECO:0000256" key="1">
    <source>
        <dbReference type="SAM" id="MobiDB-lite"/>
    </source>
</evidence>
<sequence>MALELDLFSVILCHFSPPGSLSLSREAGIVWTSSRFSFARIHSPVLPIYRTHKAYPSSMRIFLLYFYIFLELKPNLLEKNREGEESVLSNSLQKKMGQKEGLKVNVIPFPEYIPILEEYRKELSNKDDSTIDAYMRILRQFTEAHRRKRVDPEKSCTGDCDTSTTANGSPDVIS</sequence>